<proteinExistence type="predicted"/>
<dbReference type="SUPFAM" id="SSF53474">
    <property type="entry name" value="alpha/beta-Hydrolases"/>
    <property type="match status" value="1"/>
</dbReference>
<sequence>MSTFVLIHGGWHIPASYSEFTTTLRNLGHEVHVPRLVSVNGARPPNADLYTDTDLIRSYVSSLVEAGRSVTVLMHSYGGQVGTNALEGLGAETRVAQGLKGGVTGLVYITANALKEGESMFDVVAAHGHADWMPLAFDFADDRTCVSRDPKGLVVGPGRSDAETDAYIATLQRWNGDGMYGKLRACAWRDIKNVGVVLATQDMTIPLDYQREFVQTMEEGGCAVRTWEVETGHCPTFTKFEEVAKIVHEFVDGR</sequence>
<evidence type="ECO:0000313" key="2">
    <source>
        <dbReference type="EMBL" id="KAL2846374.1"/>
    </source>
</evidence>
<dbReference type="Pfam" id="PF12697">
    <property type="entry name" value="Abhydrolase_6"/>
    <property type="match status" value="1"/>
</dbReference>
<keyword evidence="3" id="KW-1185">Reference proteome</keyword>
<dbReference type="EMBL" id="JBFXLU010000064">
    <property type="protein sequence ID" value="KAL2846374.1"/>
    <property type="molecule type" value="Genomic_DNA"/>
</dbReference>
<accession>A0ABR4K3P2</accession>
<evidence type="ECO:0000313" key="3">
    <source>
        <dbReference type="Proteomes" id="UP001610446"/>
    </source>
</evidence>
<dbReference type="Proteomes" id="UP001610446">
    <property type="component" value="Unassembled WGS sequence"/>
</dbReference>
<gene>
    <name evidence="2" type="ORF">BJY01DRAFT_234626</name>
</gene>
<dbReference type="Gene3D" id="3.40.50.1820">
    <property type="entry name" value="alpha/beta hydrolase"/>
    <property type="match status" value="1"/>
</dbReference>
<comment type="caution">
    <text evidence="2">The sequence shown here is derived from an EMBL/GenBank/DDBJ whole genome shotgun (WGS) entry which is preliminary data.</text>
</comment>
<reference evidence="2 3" key="1">
    <citation type="submission" date="2024-07" db="EMBL/GenBank/DDBJ databases">
        <title>Section-level genome sequencing and comparative genomics of Aspergillus sections Usti and Cavernicolus.</title>
        <authorList>
            <consortium name="Lawrence Berkeley National Laboratory"/>
            <person name="Nybo J.L."/>
            <person name="Vesth T.C."/>
            <person name="Theobald S."/>
            <person name="Frisvad J.C."/>
            <person name="Larsen T.O."/>
            <person name="Kjaerboelling I."/>
            <person name="Rothschild-Mancinelli K."/>
            <person name="Lyhne E.K."/>
            <person name="Kogle M.E."/>
            <person name="Barry K."/>
            <person name="Clum A."/>
            <person name="Na H."/>
            <person name="Ledsgaard L."/>
            <person name="Lin J."/>
            <person name="Lipzen A."/>
            <person name="Kuo A."/>
            <person name="Riley R."/>
            <person name="Mondo S."/>
            <person name="Labutti K."/>
            <person name="Haridas S."/>
            <person name="Pangalinan J."/>
            <person name="Salamov A.A."/>
            <person name="Simmons B.A."/>
            <person name="Magnuson J.K."/>
            <person name="Chen J."/>
            <person name="Drula E."/>
            <person name="Henrissat B."/>
            <person name="Wiebenga A."/>
            <person name="Lubbers R.J."/>
            <person name="Gomes A.C."/>
            <person name="Makela M.R."/>
            <person name="Stajich J."/>
            <person name="Grigoriev I.V."/>
            <person name="Mortensen U.H."/>
            <person name="De Vries R.P."/>
            <person name="Baker S.E."/>
            <person name="Andersen M.R."/>
        </authorList>
    </citation>
    <scope>NUCLEOTIDE SEQUENCE [LARGE SCALE GENOMIC DNA]</scope>
    <source>
        <strain evidence="2 3">CBS 123904</strain>
    </source>
</reference>
<organism evidence="2 3">
    <name type="scientific">Aspergillus pseudoustus</name>
    <dbReference type="NCBI Taxonomy" id="1810923"/>
    <lineage>
        <taxon>Eukaryota</taxon>
        <taxon>Fungi</taxon>
        <taxon>Dikarya</taxon>
        <taxon>Ascomycota</taxon>
        <taxon>Pezizomycotina</taxon>
        <taxon>Eurotiomycetes</taxon>
        <taxon>Eurotiomycetidae</taxon>
        <taxon>Eurotiales</taxon>
        <taxon>Aspergillaceae</taxon>
        <taxon>Aspergillus</taxon>
        <taxon>Aspergillus subgen. Nidulantes</taxon>
    </lineage>
</organism>
<protein>
    <submittedName>
        <fullName evidence="2">Alpha/beta-hydrolase</fullName>
    </submittedName>
</protein>
<name>A0ABR4K3P2_9EURO</name>
<dbReference type="InterPro" id="IPR000073">
    <property type="entry name" value="AB_hydrolase_1"/>
</dbReference>
<feature type="domain" description="AB hydrolase-1" evidence="1">
    <location>
        <begin position="4"/>
        <end position="245"/>
    </location>
</feature>
<dbReference type="PANTHER" id="PTHR37017:SF10">
    <property type="entry name" value="AB HYDROLASE-1 DOMAIN-CONTAINING PROTEIN"/>
    <property type="match status" value="1"/>
</dbReference>
<evidence type="ECO:0000259" key="1">
    <source>
        <dbReference type="Pfam" id="PF12697"/>
    </source>
</evidence>
<dbReference type="PANTHER" id="PTHR37017">
    <property type="entry name" value="AB HYDROLASE-1 DOMAIN-CONTAINING PROTEIN-RELATED"/>
    <property type="match status" value="1"/>
</dbReference>
<dbReference type="InterPro" id="IPR052897">
    <property type="entry name" value="Sec-Metab_Biosynth_Hydrolase"/>
</dbReference>
<dbReference type="InterPro" id="IPR029058">
    <property type="entry name" value="AB_hydrolase_fold"/>
</dbReference>